<evidence type="ECO:0000256" key="2">
    <source>
        <dbReference type="ARBA" id="ARBA00004191"/>
    </source>
</evidence>
<protein>
    <recommendedName>
        <fullName evidence="8">Pectin acetylesterase</fullName>
    </recommendedName>
</protein>
<proteinExistence type="inferred from homology"/>
<comment type="function">
    <text evidence="1">Hydrolyzes acetyl esters in homogalacturonan regions of pectin. In type I primary cell wall, galacturonic acid residues of pectin can be acetylated at the O-2 and O-3 positions. Decreasing the degree of acetylation of pectin gels in vitro alters their physical properties.</text>
</comment>
<feature type="region of interest" description="Disordered" evidence="5">
    <location>
        <begin position="36"/>
        <end position="77"/>
    </location>
</feature>
<comment type="similarity">
    <text evidence="3">Belongs to the pectinacetylesterase family.</text>
</comment>
<dbReference type="GO" id="GO:0009505">
    <property type="term" value="C:plant-type cell wall"/>
    <property type="evidence" value="ECO:0007669"/>
    <property type="project" value="TreeGrafter"/>
</dbReference>
<evidence type="ECO:0000256" key="1">
    <source>
        <dbReference type="ARBA" id="ARBA00003534"/>
    </source>
</evidence>
<evidence type="ECO:0000313" key="6">
    <source>
        <dbReference type="EMBL" id="KAG6518992.1"/>
    </source>
</evidence>
<accession>A0A8J5HCR8</accession>
<dbReference type="GO" id="GO:0071555">
    <property type="term" value="P:cell wall organization"/>
    <property type="evidence" value="ECO:0007669"/>
    <property type="project" value="TreeGrafter"/>
</dbReference>
<reference evidence="6 7" key="1">
    <citation type="submission" date="2020-08" db="EMBL/GenBank/DDBJ databases">
        <title>Plant Genome Project.</title>
        <authorList>
            <person name="Zhang R.-G."/>
        </authorList>
    </citation>
    <scope>NUCLEOTIDE SEQUENCE [LARGE SCALE GENOMIC DNA]</scope>
    <source>
        <tissue evidence="6">Rhizome</tissue>
    </source>
</reference>
<dbReference type="Proteomes" id="UP000734854">
    <property type="component" value="Unassembled WGS sequence"/>
</dbReference>
<name>A0A8J5HCR8_ZINOF</name>
<evidence type="ECO:0000256" key="3">
    <source>
        <dbReference type="ARBA" id="ARBA00005784"/>
    </source>
</evidence>
<organism evidence="6 7">
    <name type="scientific">Zingiber officinale</name>
    <name type="common">Ginger</name>
    <name type="synonym">Amomum zingiber</name>
    <dbReference type="NCBI Taxonomy" id="94328"/>
    <lineage>
        <taxon>Eukaryota</taxon>
        <taxon>Viridiplantae</taxon>
        <taxon>Streptophyta</taxon>
        <taxon>Embryophyta</taxon>
        <taxon>Tracheophyta</taxon>
        <taxon>Spermatophyta</taxon>
        <taxon>Magnoliopsida</taxon>
        <taxon>Liliopsida</taxon>
        <taxon>Zingiberales</taxon>
        <taxon>Zingiberaceae</taxon>
        <taxon>Zingiber</taxon>
    </lineage>
</organism>
<keyword evidence="7" id="KW-1185">Reference proteome</keyword>
<dbReference type="EMBL" id="JACMSC010000006">
    <property type="protein sequence ID" value="KAG6518992.1"/>
    <property type="molecule type" value="Genomic_DNA"/>
</dbReference>
<evidence type="ECO:0008006" key="8">
    <source>
        <dbReference type="Google" id="ProtNLM"/>
    </source>
</evidence>
<evidence type="ECO:0000313" key="7">
    <source>
        <dbReference type="Proteomes" id="UP000734854"/>
    </source>
</evidence>
<evidence type="ECO:0000256" key="4">
    <source>
        <dbReference type="ARBA" id="ARBA00022512"/>
    </source>
</evidence>
<sequence length="661" mass="72286">MDESAAATLCRRRPTARVGEEAAEGLRLASLGEHMTGSSVGCGREEEEVAGASSGRKRDCSRVTPAGGEEAGMLSTRGRREREGRLRCCSCSGESILWVEVRRGGERLESEREGEGAVVGGGIARRKKRRGSSHWCCSKLAARESSGRRSKVAAKEEDGSEDITNCRRQCWPAVDGADQKHRGLRNGRVCSGNAVPTKANCARRRGSSRGTAAGVARRTYYRQQCWLRERGRGGCWCVEREKEGLLAGDSGGRRGGGNAVDERKERERGAAPLLLLLRRVNPMLNATFYAWTCIFSVLILLKAKAELVNITYVESAVAAGAVCLDGSPPAYHLSRGSASGINSWLVQIEGGGWCNDLTTCLARKRTHLGSSKQMATPLAFSGILSNSQAFNPDFYNWNRVKLRYCDGSSFTGDIEKVDPVTNLHYRGARVWRAVMEDLLTQGMSEAENALLSGCSAGGLASILHCDSFRNFLPTSAKVKCLSDAGYFINVKDITGTEHIKTFYNGVVTTHCFFPQYMAQGVETQLFLLNAAYDSWQIRNILVPGSADPQGTWKACKLDLKLCSPAQLEIIQGYRMNFLDALNGSSDLSSRGLFINSCYIHCQSETQETWFTEDSPMLNKTRIATAVGDWFYGRRPFVNIDSPYPCDSTCHNNVSPDDALGA</sequence>
<evidence type="ECO:0000256" key="5">
    <source>
        <dbReference type="SAM" id="MobiDB-lite"/>
    </source>
</evidence>
<comment type="subcellular location">
    <subcellularLocation>
        <location evidence="2">Secreted</location>
        <location evidence="2">Cell wall</location>
    </subcellularLocation>
</comment>
<keyword evidence="4" id="KW-0964">Secreted</keyword>
<dbReference type="InterPro" id="IPR004963">
    <property type="entry name" value="PAE/NOTUM"/>
</dbReference>
<comment type="caution">
    <text evidence="6">The sequence shown here is derived from an EMBL/GenBank/DDBJ whole genome shotgun (WGS) entry which is preliminary data.</text>
</comment>
<dbReference type="GO" id="GO:0052793">
    <property type="term" value="F:pectin acetylesterase activity"/>
    <property type="evidence" value="ECO:0007669"/>
    <property type="project" value="TreeGrafter"/>
</dbReference>
<dbReference type="AlphaFoldDB" id="A0A8J5HCR8"/>
<gene>
    <name evidence="6" type="ORF">ZIOFF_022479</name>
</gene>
<dbReference type="Pfam" id="PF03283">
    <property type="entry name" value="PAE"/>
    <property type="match status" value="1"/>
</dbReference>
<keyword evidence="4" id="KW-0134">Cell wall</keyword>
<dbReference type="PANTHER" id="PTHR21562">
    <property type="entry name" value="NOTUM-RELATED"/>
    <property type="match status" value="1"/>
</dbReference>
<dbReference type="PANTHER" id="PTHR21562:SF93">
    <property type="entry name" value="PECTIN ACETYLESTERASE 8"/>
    <property type="match status" value="1"/>
</dbReference>